<dbReference type="AlphaFoldDB" id="A0A812LV49"/>
<dbReference type="OrthoDB" id="446702at2759"/>
<proteinExistence type="predicted"/>
<dbReference type="InterPro" id="IPR043502">
    <property type="entry name" value="DNA/RNA_pol_sf"/>
</dbReference>
<comment type="caution">
    <text evidence="2">The sequence shown here is derived from an EMBL/GenBank/DDBJ whole genome shotgun (WGS) entry which is preliminary data.</text>
</comment>
<name>A0A812LV49_SYMPI</name>
<feature type="compositionally biased region" description="Gly residues" evidence="1">
    <location>
        <begin position="254"/>
        <end position="272"/>
    </location>
</feature>
<evidence type="ECO:0000313" key="2">
    <source>
        <dbReference type="EMBL" id="CAE7252835.1"/>
    </source>
</evidence>
<keyword evidence="3" id="KW-1185">Reference proteome</keyword>
<dbReference type="SUPFAM" id="SSF56672">
    <property type="entry name" value="DNA/RNA polymerases"/>
    <property type="match status" value="1"/>
</dbReference>
<sequence>NPPDEQALQKLIKPSDPGSVAVRAVSSMRQLMFEAQALCVTTLKSSLEGESDKKTDLAPAERQARINEQKKRLVGLELTGSYENAFCNYAYVGAVLDQDFLSYLEPRRFLARAAEVSRDKPGKELTLDESSRILIKDRAYKDKISLQTELQLAEALSRRALACDIMQLCSFSVMDKWHRKLLGHLSEHPPPRYSRITMEQLLRCDRAAFVYMAEHVPSLKRDSSGSLPLDKAIEELASILKVMYHLNPLPGPSLKGGNGNKGRGRGNKGGQGQKRTADGAAKKGGKDSGKGLRMPAGLTDPNLKHNTEVTDSYSLPTALPLQRVFLKVIEIPQPVPDDLQQYLTRVRQRVSGGPLCDLTFIEIFCGAGGLCAAVRKSGLTHSKGVDHKAVDGLLCPLITIDLATTSGQALLFRILGQPSVVALHLAPPCGTASAARSIPVPGRKAPQPLRSHTSPDGLEGLIGTSLKRVSVANCLYQLTADVITYAFEHGLLWLCENPNRSLFWATSPMKILQKIPHILTRAHHCMFGSQRRKHTLFAHGVPQLQKVGVLCDGNHAHLPWGLLPNGSFAAHAEVAYPPMLCRAMACAVREQLIIMGARGPVESLLLADLSVHKAAQVALSKQAGKKLPPLVPEFSSRVSLCGPPELMPKISPLKSPFPIPAAIHVVSQLRPNDPETPTLPKKDPPDEHALLEVSPSKVHQTFGIPWTPDQFVALACKAQHPKMLTNCLPEQLKQAITRRVKQGRTEVLRKWFLRAKELKDLGPDPCVHSSIAPLLQGKCMRLLRELIAASEYGDKSLPEDIGKGFDLLGQIPASNVLPKKASFASLTIEDVRTVAKENQEVYNLTMQEVEQGWVRGPIPLDDLPPQSILTRRFGVVQSSFDSEKGSVRKVRPIDDFTASLANLTSCGEETIAPHSVDVILAGLVFRAKTARRAGAPKCLVAKTVDLRKAYKQLPLSESARKDAYLSVWCPSEKTVHIFQSLVLPFGSRPSVLGFYRSSHCLWHVGVKLLDLHWSLFYDDYVVVSSNDESSHLCMVLDSFFELVHWQTSKEKEAPFNAYARALGVEISLADSRAGVFSVCNTKSRKAELARSIASMISNGGAPAKTFESLRGRWFSEDLDQDEISSPNVEGKEGFIYELEALAAVRGVLDLCSQLRHTDVVLFLDNDAALRALIKSNSSSPVLQALLVKLNEFEIANDLSIWFERIASASNPADAPSRGEVKHLPASFRIRLDRHVLLRAM</sequence>
<evidence type="ECO:0000256" key="1">
    <source>
        <dbReference type="SAM" id="MobiDB-lite"/>
    </source>
</evidence>
<accession>A0A812LV49</accession>
<organism evidence="2 3">
    <name type="scientific">Symbiodinium pilosum</name>
    <name type="common">Dinoflagellate</name>
    <dbReference type="NCBI Taxonomy" id="2952"/>
    <lineage>
        <taxon>Eukaryota</taxon>
        <taxon>Sar</taxon>
        <taxon>Alveolata</taxon>
        <taxon>Dinophyceae</taxon>
        <taxon>Suessiales</taxon>
        <taxon>Symbiodiniaceae</taxon>
        <taxon>Symbiodinium</taxon>
    </lineage>
</organism>
<evidence type="ECO:0000313" key="3">
    <source>
        <dbReference type="Proteomes" id="UP000649617"/>
    </source>
</evidence>
<protein>
    <recommendedName>
        <fullName evidence="4">Reverse transcriptase domain-containing protein</fullName>
    </recommendedName>
</protein>
<dbReference type="Proteomes" id="UP000649617">
    <property type="component" value="Unassembled WGS sequence"/>
</dbReference>
<gene>
    <name evidence="2" type="ORF">SPIL2461_LOCUS4950</name>
</gene>
<dbReference type="EMBL" id="CAJNIZ010006803">
    <property type="protein sequence ID" value="CAE7252835.1"/>
    <property type="molecule type" value="Genomic_DNA"/>
</dbReference>
<reference evidence="2" key="1">
    <citation type="submission" date="2021-02" db="EMBL/GenBank/DDBJ databases">
        <authorList>
            <person name="Dougan E. K."/>
            <person name="Rhodes N."/>
            <person name="Thang M."/>
            <person name="Chan C."/>
        </authorList>
    </citation>
    <scope>NUCLEOTIDE SEQUENCE</scope>
</reference>
<feature type="compositionally biased region" description="Basic and acidic residues" evidence="1">
    <location>
        <begin position="275"/>
        <end position="290"/>
    </location>
</feature>
<evidence type="ECO:0008006" key="4">
    <source>
        <dbReference type="Google" id="ProtNLM"/>
    </source>
</evidence>
<feature type="region of interest" description="Disordered" evidence="1">
    <location>
        <begin position="250"/>
        <end position="307"/>
    </location>
</feature>
<feature type="non-terminal residue" evidence="2">
    <location>
        <position position="1"/>
    </location>
</feature>